<dbReference type="SUPFAM" id="SSF48403">
    <property type="entry name" value="Ankyrin repeat"/>
    <property type="match status" value="1"/>
</dbReference>
<dbReference type="Proteomes" id="UP000663193">
    <property type="component" value="Chromosome 20"/>
</dbReference>
<dbReference type="GO" id="GO:0004190">
    <property type="term" value="F:aspartic-type endopeptidase activity"/>
    <property type="evidence" value="ECO:0007669"/>
    <property type="project" value="InterPro"/>
</dbReference>
<evidence type="ECO:0000259" key="1">
    <source>
        <dbReference type="PROSITE" id="PS50175"/>
    </source>
</evidence>
<reference evidence="3" key="1">
    <citation type="journal article" date="2021" name="BMC Genomics">
        <title>Chromosome-level genome assembly and manually-curated proteome of model necrotroph Parastagonospora nodorum Sn15 reveals a genome-wide trove of candidate effector homologs, and redundancy of virulence-related functions within an accessory chromosome.</title>
        <authorList>
            <person name="Bertazzoni S."/>
            <person name="Jones D.A.B."/>
            <person name="Phan H.T."/>
            <person name="Tan K.-C."/>
            <person name="Hane J.K."/>
        </authorList>
    </citation>
    <scope>NUCLEOTIDE SEQUENCE [LARGE SCALE GENOMIC DNA]</scope>
    <source>
        <strain evidence="3">SN15 / ATCC MYA-4574 / FGSC 10173)</strain>
    </source>
</reference>
<accession>A0A7U2IAD6</accession>
<proteinExistence type="predicted"/>
<dbReference type="RefSeq" id="XP_001804903.1">
    <property type="nucleotide sequence ID" value="XM_001804851.1"/>
</dbReference>
<gene>
    <name evidence="2" type="ORF">JI435_147210</name>
</gene>
<dbReference type="OrthoDB" id="366390at2759"/>
<dbReference type="KEGG" id="pno:SNOG_14721"/>
<dbReference type="Gene3D" id="1.25.40.20">
    <property type="entry name" value="Ankyrin repeat-containing domain"/>
    <property type="match status" value="1"/>
</dbReference>
<evidence type="ECO:0000313" key="3">
    <source>
        <dbReference type="Proteomes" id="UP000663193"/>
    </source>
</evidence>
<keyword evidence="3" id="KW-1185">Reference proteome</keyword>
<dbReference type="PROSITE" id="PS50175">
    <property type="entry name" value="ASP_PROT_RETROV"/>
    <property type="match status" value="1"/>
</dbReference>
<evidence type="ECO:0000313" key="2">
    <source>
        <dbReference type="EMBL" id="QRD06158.1"/>
    </source>
</evidence>
<dbReference type="GO" id="GO:0006508">
    <property type="term" value="P:proteolysis"/>
    <property type="evidence" value="ECO:0007669"/>
    <property type="project" value="InterPro"/>
</dbReference>
<dbReference type="InterPro" id="IPR001995">
    <property type="entry name" value="Peptidase_A2_cat"/>
</dbReference>
<name>A0A7U2IAD6_PHANO</name>
<feature type="domain" description="Peptidase A2" evidence="1">
    <location>
        <begin position="326"/>
        <end position="376"/>
    </location>
</feature>
<protein>
    <recommendedName>
        <fullName evidence="1">Peptidase A2 domain-containing protein</fullName>
    </recommendedName>
</protein>
<organism evidence="2 3">
    <name type="scientific">Phaeosphaeria nodorum (strain SN15 / ATCC MYA-4574 / FGSC 10173)</name>
    <name type="common">Glume blotch fungus</name>
    <name type="synonym">Parastagonospora nodorum</name>
    <dbReference type="NCBI Taxonomy" id="321614"/>
    <lineage>
        <taxon>Eukaryota</taxon>
        <taxon>Fungi</taxon>
        <taxon>Dikarya</taxon>
        <taxon>Ascomycota</taxon>
        <taxon>Pezizomycotina</taxon>
        <taxon>Dothideomycetes</taxon>
        <taxon>Pleosporomycetidae</taxon>
        <taxon>Pleosporales</taxon>
        <taxon>Pleosporineae</taxon>
        <taxon>Phaeosphaeriaceae</taxon>
        <taxon>Parastagonospora</taxon>
    </lineage>
</organism>
<dbReference type="InterPro" id="IPR036770">
    <property type="entry name" value="Ankyrin_rpt-contain_sf"/>
</dbReference>
<sequence>MHLLDIPLELFQQIARDVVEVAGITGAWKLRGTRFLMLTMDRYLAARLRLPLDVDQLLLEKIQSMVDWATTEADSNTKSNKDDAAENVCTGLLNVVGGFKLVYPIVHESRDERKNLTRWAEQDLGIHNKLAAALGVGSYELIKTLLPRLLEKPQEVFWLAFDPFKIAICKNDITLFQITLRILQKVAETDATRLTSIQQIQVGPGRTRLFNIADAIWDAIGTKRLGMLKALLDFSGKFCPRPSNREYNPWIDLTASSEQSILDTLLNFKPKGGSMVTRQTLTTVCFAGSASMIQAVVTALGKNINKGSIFTLPILMAVRSGRPLAVQALLDAGADIGVVTKSNIPSISKANVTPLDVAIYHQRLDVVDVLMARGAGPLPPVHEWPMNRRSSNHLRGIVLQSTGTDLPTWNQFRNLSPEDQMSIAH</sequence>
<dbReference type="EMBL" id="CP069042">
    <property type="protein sequence ID" value="QRD06158.1"/>
    <property type="molecule type" value="Genomic_DNA"/>
</dbReference>
<dbReference type="AlphaFoldDB" id="A0A7U2IAD6"/>
<dbReference type="VEuPathDB" id="FungiDB:JI435_147210"/>